<dbReference type="AlphaFoldDB" id="A0A4P6YVT7"/>
<dbReference type="KEGG" id="wei:EQG49_10695"/>
<keyword evidence="1" id="KW-0732">Signal</keyword>
<dbReference type="InterPro" id="IPR013830">
    <property type="entry name" value="SGNH_hydro"/>
</dbReference>
<dbReference type="CDD" id="cd00229">
    <property type="entry name" value="SGNH_hydrolase"/>
    <property type="match status" value="1"/>
</dbReference>
<dbReference type="GO" id="GO:0016787">
    <property type="term" value="F:hydrolase activity"/>
    <property type="evidence" value="ECO:0007669"/>
    <property type="project" value="UniProtKB-KW"/>
</dbReference>
<reference evidence="4" key="1">
    <citation type="submission" date="2019-03" db="EMBL/GenBank/DDBJ databases">
        <title>Weissella sp. 26KH-42 Genome sequencing.</title>
        <authorList>
            <person name="Heo J."/>
            <person name="Kim S.-J."/>
            <person name="Kim J.-S."/>
            <person name="Hong S.-B."/>
            <person name="Kwon S.-W."/>
        </authorList>
    </citation>
    <scope>NUCLEOTIDE SEQUENCE [LARGE SCALE GENOMIC DNA]</scope>
    <source>
        <strain evidence="4">26KH-42</strain>
    </source>
</reference>
<dbReference type="InterPro" id="IPR051532">
    <property type="entry name" value="Ester_Hydrolysis_Enzymes"/>
</dbReference>
<evidence type="ECO:0000256" key="1">
    <source>
        <dbReference type="SAM" id="SignalP"/>
    </source>
</evidence>
<protein>
    <submittedName>
        <fullName evidence="3">SGNH/GDSL hydrolase family protein</fullName>
    </submittedName>
</protein>
<dbReference type="InterPro" id="IPR036514">
    <property type="entry name" value="SGNH_hydro_sf"/>
</dbReference>
<keyword evidence="4" id="KW-1185">Reference proteome</keyword>
<evidence type="ECO:0000313" key="3">
    <source>
        <dbReference type="EMBL" id="QBO36876.1"/>
    </source>
</evidence>
<organism evidence="3 4">
    <name type="scientific">Periweissella cryptocerci</name>
    <dbReference type="NCBI Taxonomy" id="2506420"/>
    <lineage>
        <taxon>Bacteria</taxon>
        <taxon>Bacillati</taxon>
        <taxon>Bacillota</taxon>
        <taxon>Bacilli</taxon>
        <taxon>Lactobacillales</taxon>
        <taxon>Lactobacillaceae</taxon>
        <taxon>Periweissella</taxon>
    </lineage>
</organism>
<dbReference type="RefSeq" id="WP_133363953.1">
    <property type="nucleotide sequence ID" value="NZ_CP037940.1"/>
</dbReference>
<dbReference type="PROSITE" id="PS51257">
    <property type="entry name" value="PROKAR_LIPOPROTEIN"/>
    <property type="match status" value="1"/>
</dbReference>
<evidence type="ECO:0000313" key="4">
    <source>
        <dbReference type="Proteomes" id="UP000292886"/>
    </source>
</evidence>
<evidence type="ECO:0000259" key="2">
    <source>
        <dbReference type="Pfam" id="PF13472"/>
    </source>
</evidence>
<proteinExistence type="predicted"/>
<keyword evidence="3" id="KW-0378">Hydrolase</keyword>
<feature type="chain" id="PRO_5020468997" evidence="1">
    <location>
        <begin position="26"/>
        <end position="391"/>
    </location>
</feature>
<dbReference type="Proteomes" id="UP000292886">
    <property type="component" value="Chromosome"/>
</dbReference>
<dbReference type="Gene3D" id="3.40.50.1110">
    <property type="entry name" value="SGNH hydrolase"/>
    <property type="match status" value="1"/>
</dbReference>
<feature type="domain" description="SGNH hydrolase-type esterase" evidence="2">
    <location>
        <begin position="185"/>
        <end position="378"/>
    </location>
</feature>
<accession>A0A4P6YVT7</accession>
<dbReference type="EMBL" id="CP037940">
    <property type="protein sequence ID" value="QBO36876.1"/>
    <property type="molecule type" value="Genomic_DNA"/>
</dbReference>
<dbReference type="OrthoDB" id="2060945at2"/>
<dbReference type="Pfam" id="PF13472">
    <property type="entry name" value="Lipase_GDSL_2"/>
    <property type="match status" value="1"/>
</dbReference>
<dbReference type="PANTHER" id="PTHR30383">
    <property type="entry name" value="THIOESTERASE 1/PROTEASE 1/LYSOPHOSPHOLIPASE L1"/>
    <property type="match status" value="1"/>
</dbReference>
<name>A0A4P6YVT7_9LACO</name>
<gene>
    <name evidence="3" type="ORF">EQG49_10695</name>
</gene>
<dbReference type="SUPFAM" id="SSF52266">
    <property type="entry name" value="SGNH hydrolase"/>
    <property type="match status" value="1"/>
</dbReference>
<dbReference type="PANTHER" id="PTHR30383:SF29">
    <property type="entry name" value="SGNH HYDROLASE-TYPE ESTERASE DOMAIN-CONTAINING PROTEIN"/>
    <property type="match status" value="1"/>
</dbReference>
<sequence length="391" mass="44124">MKKLLVIVGAVIVVFSGCVSGQVSAKSSRYQTIVTTKKTKRIKYYIKNPKQKTVSKLSTTRRQRPLKIKQIKLAKKMKQSTLYAIKTVRVKKPIRGSKWNYTTYVLLTSATGKKVGYVKKAHLEKGKYLTPEQRQLLKGYVTGNVRKQRLVLNKSAVRQLLALTPRQVTTQSKITDWPALNKAVIFGDSIARGREYVDGEATIAAKPFINDALQKIGVTGNIQNYAYSGSGVCAYANKSFPRNLAWQIDNRKFARYPVIFLAYGTNDWGLTVQGKKSLLQVARTLDDDIQKMREQAPDTKILAVLPIDRFNSKHDNLYTNYKVSKQGYTLEELNAVFKQVYQANGIPVFDWHQGQNAAITSYKDMSDGVTHPTKRGYAKMATKLAGWLQQQ</sequence>
<feature type="signal peptide" evidence="1">
    <location>
        <begin position="1"/>
        <end position="25"/>
    </location>
</feature>